<feature type="DNA-binding region" description="H-T-H motif" evidence="2">
    <location>
        <begin position="31"/>
        <end position="50"/>
    </location>
</feature>
<sequence>MATYTSSEATKWKMINAAGELAAELGIDNVSTRTVAERSGENIGSIHYHFGGKNGLWVAVVNEAMLGCVQVDHIEELDALEDNPTPEHFSEIVRKVIRDEITNIFRSGRPRWHSLVSYQLMQRTDELYQLFYEKRLGPGTVFMHRLIRMIRPNLTEEEVFIYSSLIKMPIYGHATYSKMMFKELAVQDYSDTYLQKLEDVLVRQAQFLLGLPADAGVSEL</sequence>
<evidence type="ECO:0000259" key="3">
    <source>
        <dbReference type="PROSITE" id="PS50977"/>
    </source>
</evidence>
<dbReference type="EMBL" id="CP047593">
    <property type="protein sequence ID" value="QHI69198.1"/>
    <property type="molecule type" value="Genomic_DNA"/>
</dbReference>
<proteinExistence type="predicted"/>
<evidence type="ECO:0000313" key="4">
    <source>
        <dbReference type="EMBL" id="QHI69198.1"/>
    </source>
</evidence>
<accession>A0A6P1MAS5</accession>
<evidence type="ECO:0000256" key="1">
    <source>
        <dbReference type="ARBA" id="ARBA00023125"/>
    </source>
</evidence>
<dbReference type="GO" id="GO:0003677">
    <property type="term" value="F:DNA binding"/>
    <property type="evidence" value="ECO:0007669"/>
    <property type="project" value="UniProtKB-UniRule"/>
</dbReference>
<dbReference type="RefSeq" id="WP_160628264.1">
    <property type="nucleotide sequence ID" value="NZ_CP047593.1"/>
</dbReference>
<evidence type="ECO:0000256" key="2">
    <source>
        <dbReference type="PROSITE-ProRule" id="PRU00335"/>
    </source>
</evidence>
<dbReference type="PROSITE" id="PS50977">
    <property type="entry name" value="HTH_TETR_2"/>
    <property type="match status" value="1"/>
</dbReference>
<keyword evidence="1 2" id="KW-0238">DNA-binding</keyword>
<dbReference type="InterPro" id="IPR001647">
    <property type="entry name" value="HTH_TetR"/>
</dbReference>
<dbReference type="InterPro" id="IPR009057">
    <property type="entry name" value="Homeodomain-like_sf"/>
</dbReference>
<dbReference type="PRINTS" id="PR00455">
    <property type="entry name" value="HTHTETR"/>
</dbReference>
<keyword evidence="5" id="KW-1185">Reference proteome</keyword>
<dbReference type="KEGG" id="taer:GT409_06945"/>
<dbReference type="Proteomes" id="UP000464954">
    <property type="component" value="Chromosome"/>
</dbReference>
<dbReference type="SUPFAM" id="SSF46689">
    <property type="entry name" value="Homeodomain-like"/>
    <property type="match status" value="1"/>
</dbReference>
<evidence type="ECO:0000313" key="5">
    <source>
        <dbReference type="Proteomes" id="UP000464954"/>
    </source>
</evidence>
<protein>
    <submittedName>
        <fullName evidence="4">TetR family transcriptional regulator</fullName>
    </submittedName>
</protein>
<reference evidence="4 5" key="1">
    <citation type="submission" date="2020-01" db="EMBL/GenBank/DDBJ databases">
        <title>Ponticoccus aerotolerans gen. nov., sp. nov., an anaerobic bacterium and proposal of Ponticoccusceae fam. nov., Ponticoccusles ord. nov. and Ponticoccuse classis nov. in the phylum Kiritimatiellaeota.</title>
        <authorList>
            <person name="Zhou L.Y."/>
            <person name="Du Z.J."/>
        </authorList>
    </citation>
    <scope>NUCLEOTIDE SEQUENCE [LARGE SCALE GENOMIC DNA]</scope>
    <source>
        <strain evidence="4 5">S-5007</strain>
    </source>
</reference>
<dbReference type="Gene3D" id="1.10.357.10">
    <property type="entry name" value="Tetracycline Repressor, domain 2"/>
    <property type="match status" value="1"/>
</dbReference>
<dbReference type="Pfam" id="PF00440">
    <property type="entry name" value="TetR_N"/>
    <property type="match status" value="1"/>
</dbReference>
<dbReference type="AlphaFoldDB" id="A0A6P1MAS5"/>
<organism evidence="4 5">
    <name type="scientific">Tichowtungia aerotolerans</name>
    <dbReference type="NCBI Taxonomy" id="2697043"/>
    <lineage>
        <taxon>Bacteria</taxon>
        <taxon>Pseudomonadati</taxon>
        <taxon>Kiritimatiellota</taxon>
        <taxon>Tichowtungiia</taxon>
        <taxon>Tichowtungiales</taxon>
        <taxon>Tichowtungiaceae</taxon>
        <taxon>Tichowtungia</taxon>
    </lineage>
</organism>
<feature type="domain" description="HTH tetR-type" evidence="3">
    <location>
        <begin position="8"/>
        <end position="68"/>
    </location>
</feature>
<name>A0A6P1MAS5_9BACT</name>
<dbReference type="Gene3D" id="1.10.10.60">
    <property type="entry name" value="Homeodomain-like"/>
    <property type="match status" value="1"/>
</dbReference>
<gene>
    <name evidence="4" type="ORF">GT409_06945</name>
</gene>